<name>A0A1B1YE55_THEST</name>
<sequence>MPVQRASGTMEFALQVPEVVLMKRLNIDWSGIENSTGFLFSFAKSLAAAVKNSPYSELYEDVVATSGFAFRMWVDPEKLCPSATSIWDFESQKKWVENCGLICNYIGRYWDQDDIEKERREKAIEIIRESINRGIPAVSWDIGIPEWGLVIGYNDDENSFEVLSVQGDYLNMPYDVLGKREVPILSVLTLAGKSDKSHERIYHDALKIAISHLKGNEWCGGNKSGLEAYPALISFFDDKFSQDLSWNMEYCLGTYGALKSYASRYFEKAGSAELAGLYKRVHDNWIKAFNIKRHEDVNDRNVRERIIGLLKDSCECEEKALEKMEKAVS</sequence>
<dbReference type="OrthoDB" id="2960956at2"/>
<dbReference type="EMBL" id="CP014672">
    <property type="protein sequence ID" value="ANW99052.1"/>
    <property type="molecule type" value="Genomic_DNA"/>
</dbReference>
<dbReference type="Proteomes" id="UP000092971">
    <property type="component" value="Chromosome"/>
</dbReference>
<accession>A0A1B1YE55</accession>
<reference evidence="1 2" key="1">
    <citation type="submission" date="2016-02" db="EMBL/GenBank/DDBJ databases">
        <title>Comparison of Clostridium stercorarium subspecies using comparative genomics and transcriptomics.</title>
        <authorList>
            <person name="Schellenberg J."/>
            <person name="Thallinger G."/>
            <person name="Levin D.B."/>
            <person name="Zhang X."/>
            <person name="Alvare G."/>
            <person name="Fristensky B."/>
            <person name="Sparling R."/>
        </authorList>
    </citation>
    <scope>NUCLEOTIDE SEQUENCE [LARGE SCALE GENOMIC DNA]</scope>
    <source>
        <strain evidence="1 2">DSM 2910</strain>
    </source>
</reference>
<evidence type="ECO:0000313" key="1">
    <source>
        <dbReference type="EMBL" id="ANW99052.1"/>
    </source>
</evidence>
<evidence type="ECO:0000313" key="2">
    <source>
        <dbReference type="Proteomes" id="UP000092971"/>
    </source>
</evidence>
<protein>
    <submittedName>
        <fullName evidence="1">Uncharacterized protein</fullName>
    </submittedName>
</protein>
<proteinExistence type="predicted"/>
<organism evidence="1 2">
    <name type="scientific">Thermoclostridium stercorarium subsp. thermolacticum DSM 2910</name>
    <dbReference type="NCBI Taxonomy" id="1121336"/>
    <lineage>
        <taxon>Bacteria</taxon>
        <taxon>Bacillati</taxon>
        <taxon>Bacillota</taxon>
        <taxon>Clostridia</taxon>
        <taxon>Eubacteriales</taxon>
        <taxon>Oscillospiraceae</taxon>
        <taxon>Thermoclostridium</taxon>
    </lineage>
</organism>
<gene>
    <name evidence="1" type="ORF">CSTERTH_08430</name>
</gene>
<dbReference type="AlphaFoldDB" id="A0A1B1YE55"/>
<dbReference type="RefSeq" id="WP_054632759.1">
    <property type="nucleotide sequence ID" value="NZ_CP014672.1"/>
</dbReference>